<feature type="transmembrane region" description="Helical" evidence="9">
    <location>
        <begin position="335"/>
        <end position="352"/>
    </location>
</feature>
<feature type="transmembrane region" description="Helical" evidence="9">
    <location>
        <begin position="97"/>
        <end position="117"/>
    </location>
</feature>
<evidence type="ECO:0000256" key="4">
    <source>
        <dbReference type="ARBA" id="ARBA00022692"/>
    </source>
</evidence>
<keyword evidence="2" id="KW-1003">Cell membrane</keyword>
<name>A0ABP9I358_9ACTN</name>
<keyword evidence="12" id="KW-1185">Reference proteome</keyword>
<dbReference type="EMBL" id="BAABHS010000032">
    <property type="protein sequence ID" value="GAA4986695.1"/>
    <property type="molecule type" value="Genomic_DNA"/>
</dbReference>
<feature type="transmembrane region" description="Helical" evidence="9">
    <location>
        <begin position="372"/>
        <end position="389"/>
    </location>
</feature>
<keyword evidence="3" id="KW-0808">Transferase</keyword>
<feature type="transmembrane region" description="Helical" evidence="9">
    <location>
        <begin position="603"/>
        <end position="621"/>
    </location>
</feature>
<reference evidence="12" key="1">
    <citation type="journal article" date="2019" name="Int. J. Syst. Evol. Microbiol.">
        <title>The Global Catalogue of Microorganisms (GCM) 10K type strain sequencing project: providing services to taxonomists for standard genome sequencing and annotation.</title>
        <authorList>
            <consortium name="The Broad Institute Genomics Platform"/>
            <consortium name="The Broad Institute Genome Sequencing Center for Infectious Disease"/>
            <person name="Wu L."/>
            <person name="Ma J."/>
        </authorList>
    </citation>
    <scope>NUCLEOTIDE SEQUENCE [LARGE SCALE GENOMIC DNA]</scope>
    <source>
        <strain evidence="12">JCM 17986</strain>
    </source>
</reference>
<feature type="transmembrane region" description="Helical" evidence="9">
    <location>
        <begin position="490"/>
        <end position="509"/>
    </location>
</feature>
<evidence type="ECO:0000256" key="1">
    <source>
        <dbReference type="ARBA" id="ARBA00004651"/>
    </source>
</evidence>
<dbReference type="PANTHER" id="PTHR31310:SF7">
    <property type="entry name" value="PA-PHOSPHATASE RELATED-FAMILY PROTEIN DDB_G0268928"/>
    <property type="match status" value="1"/>
</dbReference>
<feature type="transmembrane region" description="Helical" evidence="9">
    <location>
        <begin position="296"/>
        <end position="315"/>
    </location>
</feature>
<dbReference type="InterPro" id="IPR052185">
    <property type="entry name" value="IPC_Synthase-Related"/>
</dbReference>
<protein>
    <submittedName>
        <fullName evidence="11">Bifunctional glycosyltransferase 87/phosphatase PAP2 family protein</fullName>
    </submittedName>
</protein>
<accession>A0ABP9I358</accession>
<keyword evidence="4 9" id="KW-0812">Transmembrane</keyword>
<sequence>MTRTGGRNPADVRRTRIPLAPAALWFLAALLAVRQAAHTLRLPPGRRLADLETWLGTGGVLHLPGSLYDGDAVGGPFTGTPFAGLVLRPLTKAAEETLGVVWTITTLLIVAAVGVLVARSVTATSGRRARLFAAPVLISLMFLSLPVRGNLTLGQISLLPVLLVLPACLSREPGRAAGVAAGVAMALQPVMLLFAPFLWLTGRRNAALTSAGTFAAGTALAWAALPDDSLTYWVHHIAGAGLGGPADALANQSLHGLLLRIGLTGPAEYAVLAALAVPLVWFGLKRAVTYARDDQAVLAAAIVGCLVVAVSPMSWQHQQLWVLLAAAGRLGRGRADRMVWPLLAAAVMLFHSDEILPGNLAVTRTIADNSPLLLAVLAAVAMPFLLRSSPHWVATMPELAPARTPGRRIPLLPDGLRVLSKPNLILELILIRVGYSFYSFIRASVPDQRATAEEHGRQVIGVEKALHIDIERSLNHFTAKVDWLKSFTGFFYETFHFLVPLSLLAWLYITRPAQYRSARTVLCVATATGLVGFWLYPLAPPRLMPGFGYIDTVHGPQDLANPDFGALTQISNQYAAMPSLHVGWALWCGLVIFALAPRRWMRAAGLLYPLTTTFVVMSTANHYILDAVGGVVVISIGFAVQYVLTGRSAFAGPAGGIPAAKVPNARDRRGDPDGTNDPDGQDTPWFRRRIRQLSTK</sequence>
<dbReference type="CDD" id="cd03386">
    <property type="entry name" value="PAP2_Aur1_like"/>
    <property type="match status" value="1"/>
</dbReference>
<evidence type="ECO:0000256" key="5">
    <source>
        <dbReference type="ARBA" id="ARBA00022989"/>
    </source>
</evidence>
<feature type="region of interest" description="Disordered" evidence="8">
    <location>
        <begin position="658"/>
        <end position="696"/>
    </location>
</feature>
<dbReference type="InterPro" id="IPR018584">
    <property type="entry name" value="GT87"/>
</dbReference>
<feature type="transmembrane region" description="Helical" evidence="9">
    <location>
        <begin position="267"/>
        <end position="284"/>
    </location>
</feature>
<evidence type="ECO:0000256" key="7">
    <source>
        <dbReference type="ARBA" id="ARBA00024033"/>
    </source>
</evidence>
<keyword evidence="6 9" id="KW-0472">Membrane</keyword>
<gene>
    <name evidence="11" type="ORF">GCM10023205_66640</name>
</gene>
<evidence type="ECO:0000256" key="3">
    <source>
        <dbReference type="ARBA" id="ARBA00022679"/>
    </source>
</evidence>
<dbReference type="InterPro" id="IPR026841">
    <property type="entry name" value="Aur1/Ipt1"/>
</dbReference>
<evidence type="ECO:0000313" key="11">
    <source>
        <dbReference type="EMBL" id="GAA4986695.1"/>
    </source>
</evidence>
<dbReference type="Pfam" id="PF09594">
    <property type="entry name" value="GT87"/>
    <property type="match status" value="1"/>
</dbReference>
<feature type="transmembrane region" description="Helical" evidence="9">
    <location>
        <begin position="176"/>
        <end position="200"/>
    </location>
</feature>
<feature type="transmembrane region" description="Helical" evidence="9">
    <location>
        <begin position="206"/>
        <end position="225"/>
    </location>
</feature>
<feature type="compositionally biased region" description="Basic residues" evidence="8">
    <location>
        <begin position="686"/>
        <end position="696"/>
    </location>
</feature>
<dbReference type="Proteomes" id="UP001500466">
    <property type="component" value="Unassembled WGS sequence"/>
</dbReference>
<comment type="caution">
    <text evidence="11">The sequence shown here is derived from an EMBL/GenBank/DDBJ whole genome shotgun (WGS) entry which is preliminary data.</text>
</comment>
<feature type="transmembrane region" description="Helical" evidence="9">
    <location>
        <begin position="129"/>
        <end position="147"/>
    </location>
</feature>
<evidence type="ECO:0000256" key="9">
    <source>
        <dbReference type="SAM" id="Phobius"/>
    </source>
</evidence>
<feature type="transmembrane region" description="Helical" evidence="9">
    <location>
        <begin position="627"/>
        <end position="644"/>
    </location>
</feature>
<evidence type="ECO:0000256" key="2">
    <source>
        <dbReference type="ARBA" id="ARBA00022475"/>
    </source>
</evidence>
<evidence type="ECO:0000256" key="6">
    <source>
        <dbReference type="ARBA" id="ARBA00023136"/>
    </source>
</evidence>
<feature type="domain" description="Inositolphosphotransferase Aur1/Ipt1" evidence="10">
    <location>
        <begin position="458"/>
        <end position="639"/>
    </location>
</feature>
<comment type="similarity">
    <text evidence="7">Belongs to the glycosyltransferase 87 family.</text>
</comment>
<comment type="subcellular location">
    <subcellularLocation>
        <location evidence="1">Cell membrane</location>
        <topology evidence="1">Multi-pass membrane protein</topology>
    </subcellularLocation>
</comment>
<dbReference type="Pfam" id="PF14378">
    <property type="entry name" value="PAP2_3"/>
    <property type="match status" value="1"/>
</dbReference>
<evidence type="ECO:0000259" key="10">
    <source>
        <dbReference type="Pfam" id="PF14378"/>
    </source>
</evidence>
<evidence type="ECO:0000313" key="12">
    <source>
        <dbReference type="Proteomes" id="UP001500466"/>
    </source>
</evidence>
<keyword evidence="5 9" id="KW-1133">Transmembrane helix</keyword>
<dbReference type="PANTHER" id="PTHR31310">
    <property type="match status" value="1"/>
</dbReference>
<dbReference type="RefSeq" id="WP_345679504.1">
    <property type="nucleotide sequence ID" value="NZ_BAABHS010000032.1"/>
</dbReference>
<evidence type="ECO:0000256" key="8">
    <source>
        <dbReference type="SAM" id="MobiDB-lite"/>
    </source>
</evidence>
<organism evidence="11 12">
    <name type="scientific">Yinghuangia aomiensis</name>
    <dbReference type="NCBI Taxonomy" id="676205"/>
    <lineage>
        <taxon>Bacteria</taxon>
        <taxon>Bacillati</taxon>
        <taxon>Actinomycetota</taxon>
        <taxon>Actinomycetes</taxon>
        <taxon>Kitasatosporales</taxon>
        <taxon>Streptomycetaceae</taxon>
        <taxon>Yinghuangia</taxon>
    </lineage>
</organism>
<proteinExistence type="inferred from homology"/>
<feature type="transmembrane region" description="Helical" evidence="9">
    <location>
        <begin position="521"/>
        <end position="539"/>
    </location>
</feature>
<feature type="transmembrane region" description="Helical" evidence="9">
    <location>
        <begin position="574"/>
        <end position="596"/>
    </location>
</feature>